<evidence type="ECO:0000313" key="3">
    <source>
        <dbReference type="Proteomes" id="UP000266188"/>
    </source>
</evidence>
<proteinExistence type="predicted"/>
<evidence type="ECO:0000256" key="1">
    <source>
        <dbReference type="SAM" id="MobiDB-lite"/>
    </source>
</evidence>
<feature type="region of interest" description="Disordered" evidence="1">
    <location>
        <begin position="1"/>
        <end position="21"/>
    </location>
</feature>
<accession>A0A3A2ZX10</accession>
<gene>
    <name evidence="2" type="ORF">PHISCL_03816</name>
</gene>
<sequence length="262" mass="29074">MSSLPPATQPRKYRSRTQKPWVKRSESGRGLAILANDLLAAISVARGEYAASGNLEITAVLFAKQGVLIVPMCLLLLSGTERSKSVYKGQMQGILPNLFQGRNHHAVGDHDPYLLQPTSDEKRQGDTAWACQRVSDDPDMPAQFTIVPDQHLDAQPSYYPKNNVEEAARPHKEALIKAYFDTVHSSFPILDPTAFDVDSSPTPLLAAMYALSHKFCPEAGGVDPWIFLNFLGRALPLEARNPKLDSIEASLLYSQRHTYIFR</sequence>
<dbReference type="CDD" id="cd12148">
    <property type="entry name" value="fungal_TF_MHR"/>
    <property type="match status" value="1"/>
</dbReference>
<comment type="caution">
    <text evidence="2">The sequence shown here is derived from an EMBL/GenBank/DDBJ whole genome shotgun (WGS) entry which is preliminary data.</text>
</comment>
<dbReference type="AlphaFoldDB" id="A0A3A2ZX10"/>
<reference evidence="3" key="1">
    <citation type="submission" date="2017-02" db="EMBL/GenBank/DDBJ databases">
        <authorList>
            <person name="Tafer H."/>
            <person name="Lopandic K."/>
        </authorList>
    </citation>
    <scope>NUCLEOTIDE SEQUENCE [LARGE SCALE GENOMIC DNA]</scope>
    <source>
        <strain evidence="3">CBS 366.77</strain>
    </source>
</reference>
<name>A0A3A2ZX10_9EURO</name>
<dbReference type="Proteomes" id="UP000266188">
    <property type="component" value="Unassembled WGS sequence"/>
</dbReference>
<keyword evidence="3" id="KW-1185">Reference proteome</keyword>
<dbReference type="OrthoDB" id="1924787at2759"/>
<protein>
    <submittedName>
        <fullName evidence="2">Uncharacterized protein</fullName>
    </submittedName>
</protein>
<organism evidence="2 3">
    <name type="scientific">Aspergillus sclerotialis</name>
    <dbReference type="NCBI Taxonomy" id="2070753"/>
    <lineage>
        <taxon>Eukaryota</taxon>
        <taxon>Fungi</taxon>
        <taxon>Dikarya</taxon>
        <taxon>Ascomycota</taxon>
        <taxon>Pezizomycotina</taxon>
        <taxon>Eurotiomycetes</taxon>
        <taxon>Eurotiomycetidae</taxon>
        <taxon>Eurotiales</taxon>
        <taxon>Aspergillaceae</taxon>
        <taxon>Aspergillus</taxon>
        <taxon>Aspergillus subgen. Polypaecilum</taxon>
    </lineage>
</organism>
<dbReference type="STRING" id="2070753.A0A3A2ZX10"/>
<evidence type="ECO:0000313" key="2">
    <source>
        <dbReference type="EMBL" id="RJE23844.1"/>
    </source>
</evidence>
<dbReference type="EMBL" id="MVGC01000103">
    <property type="protein sequence ID" value="RJE23844.1"/>
    <property type="molecule type" value="Genomic_DNA"/>
</dbReference>